<dbReference type="GO" id="GO:0006352">
    <property type="term" value="P:DNA-templated transcription initiation"/>
    <property type="evidence" value="ECO:0007669"/>
    <property type="project" value="InterPro"/>
</dbReference>
<dbReference type="Gene3D" id="1.10.10.10">
    <property type="entry name" value="Winged helix-like DNA-binding domain superfamily/Winged helix DNA-binding domain"/>
    <property type="match status" value="1"/>
</dbReference>
<dbReference type="Pfam" id="PF04542">
    <property type="entry name" value="Sigma70_r2"/>
    <property type="match status" value="1"/>
</dbReference>
<keyword evidence="2" id="KW-0805">Transcription regulation</keyword>
<dbReference type="PANTHER" id="PTHR43133:SF46">
    <property type="entry name" value="RNA POLYMERASE SIGMA-70 FACTOR ECF SUBFAMILY"/>
    <property type="match status" value="1"/>
</dbReference>
<evidence type="ECO:0000313" key="7">
    <source>
        <dbReference type="EMBL" id="KAA6333475.1"/>
    </source>
</evidence>
<dbReference type="GO" id="GO:0016987">
    <property type="term" value="F:sigma factor activity"/>
    <property type="evidence" value="ECO:0007669"/>
    <property type="project" value="UniProtKB-KW"/>
</dbReference>
<comment type="similarity">
    <text evidence="1">Belongs to the sigma-70 factor family. ECF subfamily.</text>
</comment>
<accession>A0A5J4RJE3</accession>
<organism evidence="7">
    <name type="scientific">termite gut metagenome</name>
    <dbReference type="NCBI Taxonomy" id="433724"/>
    <lineage>
        <taxon>unclassified sequences</taxon>
        <taxon>metagenomes</taxon>
        <taxon>organismal metagenomes</taxon>
    </lineage>
</organism>
<dbReference type="NCBIfam" id="TIGR02937">
    <property type="entry name" value="sigma70-ECF"/>
    <property type="match status" value="1"/>
</dbReference>
<protein>
    <submittedName>
        <fullName evidence="7">ECF RNA polymerase sigma factor SigW</fullName>
    </submittedName>
</protein>
<dbReference type="InterPro" id="IPR013249">
    <property type="entry name" value="RNA_pol_sigma70_r4_t2"/>
</dbReference>
<feature type="domain" description="RNA polymerase sigma factor 70 region 4 type 2" evidence="6">
    <location>
        <begin position="117"/>
        <end position="167"/>
    </location>
</feature>
<dbReference type="Gene3D" id="1.10.1740.10">
    <property type="match status" value="1"/>
</dbReference>
<comment type="caution">
    <text evidence="7">The sequence shown here is derived from an EMBL/GenBank/DDBJ whole genome shotgun (WGS) entry which is preliminary data.</text>
</comment>
<dbReference type="GO" id="GO:0003677">
    <property type="term" value="F:DNA binding"/>
    <property type="evidence" value="ECO:0007669"/>
    <property type="project" value="InterPro"/>
</dbReference>
<dbReference type="PANTHER" id="PTHR43133">
    <property type="entry name" value="RNA POLYMERASE ECF-TYPE SIGMA FACTO"/>
    <property type="match status" value="1"/>
</dbReference>
<evidence type="ECO:0000259" key="5">
    <source>
        <dbReference type="Pfam" id="PF04542"/>
    </source>
</evidence>
<dbReference type="InterPro" id="IPR007627">
    <property type="entry name" value="RNA_pol_sigma70_r2"/>
</dbReference>
<gene>
    <name evidence="7" type="ORF">EZS27_018122</name>
</gene>
<dbReference type="InterPro" id="IPR013324">
    <property type="entry name" value="RNA_pol_sigma_r3/r4-like"/>
</dbReference>
<dbReference type="InterPro" id="IPR036388">
    <property type="entry name" value="WH-like_DNA-bd_sf"/>
</dbReference>
<dbReference type="SUPFAM" id="SSF88946">
    <property type="entry name" value="Sigma2 domain of RNA polymerase sigma factors"/>
    <property type="match status" value="1"/>
</dbReference>
<dbReference type="InterPro" id="IPR013325">
    <property type="entry name" value="RNA_pol_sigma_r2"/>
</dbReference>
<evidence type="ECO:0000256" key="2">
    <source>
        <dbReference type="ARBA" id="ARBA00023015"/>
    </source>
</evidence>
<sequence length="184" mass="21445">MGNEAELIKGCRAGDNSARKMLYTLYSNKMLAICYRYVGDKDAAHDVLHDGFIKIFTNFSFRGESSLATWITRIMIMQAIDYLRKQQRINRILSYEDEFPDIPDIPDTESCSQISEEQLMEFVAELPPGCRTIFNLYIFEGKSHKEIADILHIKEHSSTSQLHRAKYLLAKRIKEYMDYEERKG</sequence>
<dbReference type="AlphaFoldDB" id="A0A5J4RJE3"/>
<name>A0A5J4RJE3_9ZZZZ</name>
<keyword evidence="4" id="KW-0804">Transcription</keyword>
<reference evidence="7" key="1">
    <citation type="submission" date="2019-03" db="EMBL/GenBank/DDBJ databases">
        <title>Single cell metagenomics reveals metabolic interactions within the superorganism composed of flagellate Streblomastix strix and complex community of Bacteroidetes bacteria on its surface.</title>
        <authorList>
            <person name="Treitli S.C."/>
            <person name="Kolisko M."/>
            <person name="Husnik F."/>
            <person name="Keeling P."/>
            <person name="Hampl V."/>
        </authorList>
    </citation>
    <scope>NUCLEOTIDE SEQUENCE</scope>
    <source>
        <strain evidence="7">STM</strain>
    </source>
</reference>
<dbReference type="EMBL" id="SNRY01001110">
    <property type="protein sequence ID" value="KAA6333475.1"/>
    <property type="molecule type" value="Genomic_DNA"/>
</dbReference>
<dbReference type="SUPFAM" id="SSF88659">
    <property type="entry name" value="Sigma3 and sigma4 domains of RNA polymerase sigma factors"/>
    <property type="match status" value="1"/>
</dbReference>
<keyword evidence="3" id="KW-0731">Sigma factor</keyword>
<dbReference type="Pfam" id="PF08281">
    <property type="entry name" value="Sigma70_r4_2"/>
    <property type="match status" value="1"/>
</dbReference>
<dbReference type="InterPro" id="IPR014284">
    <property type="entry name" value="RNA_pol_sigma-70_dom"/>
</dbReference>
<evidence type="ECO:0000256" key="1">
    <source>
        <dbReference type="ARBA" id="ARBA00010641"/>
    </source>
</evidence>
<proteinExistence type="inferred from homology"/>
<evidence type="ECO:0000256" key="3">
    <source>
        <dbReference type="ARBA" id="ARBA00023082"/>
    </source>
</evidence>
<dbReference type="InterPro" id="IPR039425">
    <property type="entry name" value="RNA_pol_sigma-70-like"/>
</dbReference>
<evidence type="ECO:0000256" key="4">
    <source>
        <dbReference type="ARBA" id="ARBA00023163"/>
    </source>
</evidence>
<feature type="domain" description="RNA polymerase sigma-70 region 2" evidence="5">
    <location>
        <begin position="22"/>
        <end position="88"/>
    </location>
</feature>
<evidence type="ECO:0000259" key="6">
    <source>
        <dbReference type="Pfam" id="PF08281"/>
    </source>
</evidence>